<dbReference type="OMA" id="QVATCWS"/>
<dbReference type="Proteomes" id="UP000008493">
    <property type="component" value="Unassembled WGS sequence"/>
</dbReference>
<dbReference type="KEGG" id="abp:AGABI1DRAFT129080"/>
<evidence type="ECO:0008006" key="4">
    <source>
        <dbReference type="Google" id="ProtNLM"/>
    </source>
</evidence>
<proteinExistence type="predicted"/>
<dbReference type="InParanoid" id="K5VWE7"/>
<dbReference type="eggNOG" id="ENOG502S2T1">
    <property type="taxonomic scope" value="Eukaryota"/>
</dbReference>
<dbReference type="AlphaFoldDB" id="K5VWE7"/>
<dbReference type="HOGENOM" id="CLU_037887_0_0_1"/>
<dbReference type="GeneID" id="18826923"/>
<sequence length="445" mass="46545">MQLGFASIIIFLLLVHHATGTAMNPTSASTKILGDAKGLAAGAAYFITNNPDGNFIVAAEIGTDGELTLTRAVDAGGLGAHGLVDPITPEALFSQGCIKASSKANILATVNAGSNTLSVFNIDPNDPTNLRMIGKPISSGGEFPVSVAFNKAGDMLCAVNAGAINGVSCYSIDKQRGLMPLPNTVRSLGLNQTTPATGPPGTAGQIIFTEDEKQLMVAVKGTPPQPGFFAVWDVLDRSLSRNYKHISLAQGVLLPFSMTVIPNKNAILAADAGLGFDIVDLADAGSRSRSNRSSATKIEGQGATCWSAYSASTGNFYFTDAVTSLITEINIDDNLKPTIVKQYPQGPTSTTIDFDIASVADKDFIYVLAANATAVYAVSLDGPGQTTNIQKLDISGPACRADLAIGADSFIIISYYDSYSSLLDANNLQGMTVYIKGQDNYYPSL</sequence>
<reference evidence="3" key="1">
    <citation type="journal article" date="2012" name="Proc. Natl. Acad. Sci. U.S.A.">
        <title>Genome sequence of the button mushroom Agaricus bisporus reveals mechanisms governing adaptation to a humic-rich ecological niche.</title>
        <authorList>
            <person name="Morin E."/>
            <person name="Kohler A."/>
            <person name="Baker A.R."/>
            <person name="Foulongne-Oriol M."/>
            <person name="Lombard V."/>
            <person name="Nagy L.G."/>
            <person name="Ohm R.A."/>
            <person name="Patyshakuliyeva A."/>
            <person name="Brun A."/>
            <person name="Aerts A.L."/>
            <person name="Bailey A.M."/>
            <person name="Billette C."/>
            <person name="Coutinho P.M."/>
            <person name="Deakin G."/>
            <person name="Doddapaneni H."/>
            <person name="Floudas D."/>
            <person name="Grimwood J."/>
            <person name="Hilden K."/>
            <person name="Kuees U."/>
            <person name="LaButti K.M."/>
            <person name="Lapidus A."/>
            <person name="Lindquist E.A."/>
            <person name="Lucas S.M."/>
            <person name="Murat C."/>
            <person name="Riley R.W."/>
            <person name="Salamov A.A."/>
            <person name="Schmutz J."/>
            <person name="Subramanian V."/>
            <person name="Woesten H.A.B."/>
            <person name="Xu J."/>
            <person name="Eastwood D.C."/>
            <person name="Foster G.D."/>
            <person name="Sonnenberg A.S."/>
            <person name="Cullen D."/>
            <person name="de Vries R.P."/>
            <person name="Lundell T."/>
            <person name="Hibbett D.S."/>
            <person name="Henrissat B."/>
            <person name="Burton K.S."/>
            <person name="Kerrigan R.W."/>
            <person name="Challen M.P."/>
            <person name="Grigoriev I.V."/>
            <person name="Martin F."/>
        </authorList>
    </citation>
    <scope>NUCLEOTIDE SEQUENCE [LARGE SCALE GENOMIC DNA]</scope>
    <source>
        <strain evidence="3">JB137-S8 / ATCC MYA-4627 / FGSC 10392</strain>
    </source>
</reference>
<feature type="chain" id="PRO_5003890289" description="3-carboxymuconate cyclase" evidence="1">
    <location>
        <begin position="21"/>
        <end position="445"/>
    </location>
</feature>
<dbReference type="STRING" id="597362.K5VWE7"/>
<dbReference type="InterPro" id="IPR015943">
    <property type="entry name" value="WD40/YVTN_repeat-like_dom_sf"/>
</dbReference>
<keyword evidence="3" id="KW-1185">Reference proteome</keyword>
<dbReference type="Pfam" id="PF10282">
    <property type="entry name" value="Lactonase"/>
    <property type="match status" value="1"/>
</dbReference>
<dbReference type="Gene3D" id="2.130.10.10">
    <property type="entry name" value="YVTN repeat-like/Quinoprotein amine dehydrogenase"/>
    <property type="match status" value="1"/>
</dbReference>
<organism evidence="2 3">
    <name type="scientific">Agaricus bisporus var. burnettii (strain JB137-S8 / ATCC MYA-4627 / FGSC 10392)</name>
    <name type="common">White button mushroom</name>
    <dbReference type="NCBI Taxonomy" id="597362"/>
    <lineage>
        <taxon>Eukaryota</taxon>
        <taxon>Fungi</taxon>
        <taxon>Dikarya</taxon>
        <taxon>Basidiomycota</taxon>
        <taxon>Agaricomycotina</taxon>
        <taxon>Agaricomycetes</taxon>
        <taxon>Agaricomycetidae</taxon>
        <taxon>Agaricales</taxon>
        <taxon>Agaricineae</taxon>
        <taxon>Agaricaceae</taxon>
        <taxon>Agaricus</taxon>
    </lineage>
</organism>
<dbReference type="OrthoDB" id="10006285at2759"/>
<accession>K5VWE7</accession>
<dbReference type="InterPro" id="IPR011044">
    <property type="entry name" value="Quino_amine_DH_bsu"/>
</dbReference>
<evidence type="ECO:0000313" key="2">
    <source>
        <dbReference type="EMBL" id="EKM78799.1"/>
    </source>
</evidence>
<evidence type="ECO:0000313" key="3">
    <source>
        <dbReference type="Proteomes" id="UP000008493"/>
    </source>
</evidence>
<feature type="signal peptide" evidence="1">
    <location>
        <begin position="1"/>
        <end position="20"/>
    </location>
</feature>
<dbReference type="EMBL" id="JH971391">
    <property type="protein sequence ID" value="EKM78799.1"/>
    <property type="molecule type" value="Genomic_DNA"/>
</dbReference>
<dbReference type="RefSeq" id="XP_007330600.1">
    <property type="nucleotide sequence ID" value="XM_007330538.1"/>
</dbReference>
<name>K5VWE7_AGABU</name>
<keyword evidence="1" id="KW-0732">Signal</keyword>
<gene>
    <name evidence="2" type="ORF">AGABI1DRAFT_129080</name>
</gene>
<evidence type="ECO:0000256" key="1">
    <source>
        <dbReference type="SAM" id="SignalP"/>
    </source>
</evidence>
<protein>
    <recommendedName>
        <fullName evidence="4">3-carboxymuconate cyclase</fullName>
    </recommendedName>
</protein>
<dbReference type="SUPFAM" id="SSF50969">
    <property type="entry name" value="YVTN repeat-like/Quinoprotein amine dehydrogenase"/>
    <property type="match status" value="1"/>
</dbReference>
<dbReference type="InterPro" id="IPR019405">
    <property type="entry name" value="Lactonase_7-beta_prop"/>
</dbReference>